<dbReference type="InterPro" id="IPR004014">
    <property type="entry name" value="ATPase_P-typ_cation-transptr_N"/>
</dbReference>
<dbReference type="GO" id="GO:0016887">
    <property type="term" value="F:ATP hydrolysis activity"/>
    <property type="evidence" value="ECO:0007669"/>
    <property type="project" value="InterPro"/>
</dbReference>
<evidence type="ECO:0000259" key="13">
    <source>
        <dbReference type="SMART" id="SM00831"/>
    </source>
</evidence>
<dbReference type="SUPFAM" id="SSF81653">
    <property type="entry name" value="Calcium ATPase, transduction domain A"/>
    <property type="match status" value="1"/>
</dbReference>
<dbReference type="SMART" id="SM00831">
    <property type="entry name" value="Cation_ATPase_N"/>
    <property type="match status" value="1"/>
</dbReference>
<dbReference type="InterPro" id="IPR023214">
    <property type="entry name" value="HAD_sf"/>
</dbReference>
<keyword evidence="11 12" id="KW-0472">Membrane</keyword>
<dbReference type="InterPro" id="IPR018303">
    <property type="entry name" value="ATPase_P-typ_P_site"/>
</dbReference>
<comment type="subcellular location">
    <subcellularLocation>
        <location evidence="1">Cell membrane</location>
        <topology evidence="1">Multi-pass membrane protein</topology>
    </subcellularLocation>
</comment>
<evidence type="ECO:0000256" key="5">
    <source>
        <dbReference type="ARBA" id="ARBA00022692"/>
    </source>
</evidence>
<dbReference type="GO" id="GO:0005524">
    <property type="term" value="F:ATP binding"/>
    <property type="evidence" value="ECO:0007669"/>
    <property type="project" value="UniProtKB-KW"/>
</dbReference>
<dbReference type="InterPro" id="IPR036412">
    <property type="entry name" value="HAD-like_sf"/>
</dbReference>
<dbReference type="NCBIfam" id="TIGR01494">
    <property type="entry name" value="ATPase_P-type"/>
    <property type="match status" value="3"/>
</dbReference>
<evidence type="ECO:0000313" key="15">
    <source>
        <dbReference type="Proteomes" id="UP000176774"/>
    </source>
</evidence>
<evidence type="ECO:0000256" key="6">
    <source>
        <dbReference type="ARBA" id="ARBA00022741"/>
    </source>
</evidence>
<evidence type="ECO:0000256" key="7">
    <source>
        <dbReference type="ARBA" id="ARBA00022840"/>
    </source>
</evidence>
<dbReference type="InterPro" id="IPR044492">
    <property type="entry name" value="P_typ_ATPase_HD_dom"/>
</dbReference>
<keyword evidence="10 12" id="KW-1133">Transmembrane helix</keyword>
<evidence type="ECO:0000256" key="10">
    <source>
        <dbReference type="ARBA" id="ARBA00022989"/>
    </source>
</evidence>
<evidence type="ECO:0000256" key="8">
    <source>
        <dbReference type="ARBA" id="ARBA00022842"/>
    </source>
</evidence>
<keyword evidence="8" id="KW-0460">Magnesium</keyword>
<dbReference type="InterPro" id="IPR006068">
    <property type="entry name" value="ATPase_P-typ_cation-transptr_C"/>
</dbReference>
<dbReference type="Pfam" id="PF00122">
    <property type="entry name" value="E1-E2_ATPase"/>
    <property type="match status" value="1"/>
</dbReference>
<feature type="transmembrane region" description="Helical" evidence="12">
    <location>
        <begin position="873"/>
        <end position="890"/>
    </location>
</feature>
<feature type="transmembrane region" description="Helical" evidence="12">
    <location>
        <begin position="288"/>
        <end position="314"/>
    </location>
</feature>
<dbReference type="FunFam" id="3.40.50.1000:FF:000028">
    <property type="entry name" value="Calcium-transporting P-type ATPase, putative"/>
    <property type="match status" value="1"/>
</dbReference>
<dbReference type="SFLD" id="SFLDS00003">
    <property type="entry name" value="Haloacid_Dehalogenase"/>
    <property type="match status" value="1"/>
</dbReference>
<dbReference type="PRINTS" id="PR00120">
    <property type="entry name" value="HATPASE"/>
</dbReference>
<dbReference type="Pfam" id="PF00689">
    <property type="entry name" value="Cation_ATPase_C"/>
    <property type="match status" value="1"/>
</dbReference>
<dbReference type="Pfam" id="PF13246">
    <property type="entry name" value="Cation_ATPase"/>
    <property type="match status" value="1"/>
</dbReference>
<dbReference type="SFLD" id="SFLDF00027">
    <property type="entry name" value="p-type_atpase"/>
    <property type="match status" value="1"/>
</dbReference>
<dbReference type="Gene3D" id="3.40.50.1000">
    <property type="entry name" value="HAD superfamily/HAD-like"/>
    <property type="match status" value="1"/>
</dbReference>
<dbReference type="InterPro" id="IPR001757">
    <property type="entry name" value="P_typ_ATPase"/>
</dbReference>
<feature type="transmembrane region" description="Helical" evidence="12">
    <location>
        <begin position="98"/>
        <end position="114"/>
    </location>
</feature>
<dbReference type="FunFam" id="2.70.150.10:FF:000160">
    <property type="entry name" value="Sarcoplasmic/endoplasmic reticulum calcium ATPase 1"/>
    <property type="match status" value="1"/>
</dbReference>
<evidence type="ECO:0000256" key="2">
    <source>
        <dbReference type="ARBA" id="ARBA00005675"/>
    </source>
</evidence>
<organism evidence="14 15">
    <name type="scientific">Candidatus Staskawiczbacteria bacterium RIFCSPLOWO2_01_FULL_38_12b</name>
    <dbReference type="NCBI Taxonomy" id="1802214"/>
    <lineage>
        <taxon>Bacteria</taxon>
        <taxon>Candidatus Staskawicziibacteriota</taxon>
    </lineage>
</organism>
<evidence type="ECO:0000256" key="9">
    <source>
        <dbReference type="ARBA" id="ARBA00022967"/>
    </source>
</evidence>
<name>A0A1G2IHB9_9BACT</name>
<protein>
    <submittedName>
        <fullName evidence="14">ATPase</fullName>
    </submittedName>
</protein>
<dbReference type="GO" id="GO:0005886">
    <property type="term" value="C:plasma membrane"/>
    <property type="evidence" value="ECO:0007669"/>
    <property type="project" value="UniProtKB-SubCell"/>
</dbReference>
<evidence type="ECO:0000313" key="14">
    <source>
        <dbReference type="EMBL" id="OGZ74083.1"/>
    </source>
</evidence>
<evidence type="ECO:0000256" key="11">
    <source>
        <dbReference type="ARBA" id="ARBA00023136"/>
    </source>
</evidence>
<comment type="caution">
    <text evidence="14">The sequence shown here is derived from an EMBL/GenBank/DDBJ whole genome shotgun (WGS) entry which is preliminary data.</text>
</comment>
<accession>A0A1G2IHB9</accession>
<dbReference type="InterPro" id="IPR023298">
    <property type="entry name" value="ATPase_P-typ_TM_dom_sf"/>
</dbReference>
<feature type="transmembrane region" description="Helical" evidence="12">
    <location>
        <begin position="728"/>
        <end position="749"/>
    </location>
</feature>
<dbReference type="PROSITE" id="PS00154">
    <property type="entry name" value="ATPASE_E1_E2"/>
    <property type="match status" value="1"/>
</dbReference>
<keyword evidence="5 12" id="KW-0812">Transmembrane</keyword>
<proteinExistence type="inferred from homology"/>
<keyword evidence="4" id="KW-0597">Phosphoprotein</keyword>
<dbReference type="PANTHER" id="PTHR43294">
    <property type="entry name" value="SODIUM/POTASSIUM-TRANSPORTING ATPASE SUBUNIT ALPHA"/>
    <property type="match status" value="1"/>
</dbReference>
<dbReference type="SFLD" id="SFLDG00002">
    <property type="entry name" value="C1.7:_P-type_atpase_like"/>
    <property type="match status" value="1"/>
</dbReference>
<feature type="transmembrane region" description="Helical" evidence="12">
    <location>
        <begin position="803"/>
        <end position="820"/>
    </location>
</feature>
<dbReference type="EMBL" id="MHPA01000002">
    <property type="protein sequence ID" value="OGZ74083.1"/>
    <property type="molecule type" value="Genomic_DNA"/>
</dbReference>
<comment type="similarity">
    <text evidence="2">Belongs to the cation transport ATPase (P-type) (TC 3.A.3) family. Type IIA subfamily.</text>
</comment>
<dbReference type="Gene3D" id="1.20.1110.10">
    <property type="entry name" value="Calcium-transporting ATPase, transmembrane domain"/>
    <property type="match status" value="1"/>
</dbReference>
<dbReference type="PRINTS" id="PR00119">
    <property type="entry name" value="CATATPASE"/>
</dbReference>
<keyword evidence="3" id="KW-1003">Cell membrane</keyword>
<dbReference type="Gene3D" id="3.40.1110.10">
    <property type="entry name" value="Calcium-transporting ATPase, cytoplasmic domain N"/>
    <property type="match status" value="1"/>
</dbReference>
<keyword evidence="9" id="KW-1278">Translocase</keyword>
<dbReference type="InterPro" id="IPR023299">
    <property type="entry name" value="ATPase_P-typ_cyto_dom_N"/>
</dbReference>
<dbReference type="AlphaFoldDB" id="A0A1G2IHB9"/>
<dbReference type="Gene3D" id="2.70.150.10">
    <property type="entry name" value="Calcium-transporting ATPase, cytoplasmic transduction domain A"/>
    <property type="match status" value="1"/>
</dbReference>
<keyword evidence="7" id="KW-0067">ATP-binding</keyword>
<dbReference type="SUPFAM" id="SSF81660">
    <property type="entry name" value="Metal cation-transporting ATPase, ATP-binding domain N"/>
    <property type="match status" value="1"/>
</dbReference>
<feature type="transmembrane region" description="Helical" evidence="12">
    <location>
        <begin position="74"/>
        <end position="92"/>
    </location>
</feature>
<reference evidence="14 15" key="1">
    <citation type="journal article" date="2016" name="Nat. Commun.">
        <title>Thousands of microbial genomes shed light on interconnected biogeochemical processes in an aquifer system.</title>
        <authorList>
            <person name="Anantharaman K."/>
            <person name="Brown C.T."/>
            <person name="Hug L.A."/>
            <person name="Sharon I."/>
            <person name="Castelle C.J."/>
            <person name="Probst A.J."/>
            <person name="Thomas B.C."/>
            <person name="Singh A."/>
            <person name="Wilkins M.J."/>
            <person name="Karaoz U."/>
            <person name="Brodie E.L."/>
            <person name="Williams K.H."/>
            <person name="Hubbard S.S."/>
            <person name="Banfield J.F."/>
        </authorList>
    </citation>
    <scope>NUCLEOTIDE SEQUENCE [LARGE SCALE GENOMIC DNA]</scope>
</reference>
<feature type="transmembrane region" description="Helical" evidence="12">
    <location>
        <begin position="769"/>
        <end position="797"/>
    </location>
</feature>
<dbReference type="Proteomes" id="UP000176774">
    <property type="component" value="Unassembled WGS sequence"/>
</dbReference>
<feature type="transmembrane region" description="Helical" evidence="12">
    <location>
        <begin position="262"/>
        <end position="282"/>
    </location>
</feature>
<dbReference type="SUPFAM" id="SSF56784">
    <property type="entry name" value="HAD-like"/>
    <property type="match status" value="1"/>
</dbReference>
<evidence type="ECO:0000256" key="1">
    <source>
        <dbReference type="ARBA" id="ARBA00004651"/>
    </source>
</evidence>
<dbReference type="InterPro" id="IPR008250">
    <property type="entry name" value="ATPase_P-typ_transduc_dom_A_sf"/>
</dbReference>
<dbReference type="STRING" id="1802214.A2908_02695"/>
<sequence length="909" mass="99187">MPEKNGENISNIIQTNAFFDWHTLSASEVIDRLKTDVTGGLSSHEAELRLLQYGANQLVVSDDVSPLKLFLNQFKNSLIIILLVATLLSFALGHSIEAIAIGVIILFSVTLGFIQELRASRALEALSNLAAPTALIFRNGIEVEISAREVVPGDIMVITAGDRFCADARLIKAFNLKVEESALTGESLPIEKQSEYIGLKNNAIGDRFNMVFTGTSAIYGRGLAVVTSTGMHTEFGRIAKMLDRVEKEKTPLEKNLDRLVKILTNIAFIIVGLIIISGVVRGQPLLEMIIFGIALAVAVVPEALPAVVTISLAIGVSRMIKRNALVRYLPAVETLGCTSIICSDKTGTLTRDEMTVRKVFLDGNIIEVTGSGYAPIGEFLLQGRQYPLPDSLKFLLEAAVLSCDARLIKKGDVWQLNGDPTEGALVVAAEKIGIKKEILDEQFPRLAEVPFTSESKKMTTLCQSQKGKIAYSKGAVEILLQSCNSYMINGAVKPITLKIRESITKAADHFAGEALRVIGVAFAYADHIDLAQNDMVFIGFFGMIDPPRPEAKSAIELCKKAGIKVMMITGDHPITAKAVALELQILPLGGKIITGNDLASMQDDELENIIEQISVCARVSPEHKLRIVKALQKRGHIVAMTGDGVNDAPAIKKADIGIAMGITGTDVSREASVMTLVDDNFSSIVAAVEEGRIIFDNIKKYLMYLLSSNIGEIGLMAIASLIGLPLPLFAVQILYVNLATDGLPALALAMDPPSDDIMKRSPRKLSQGIFTRSVIILMVMGGAWSALANIMLFSWSLHAGRGLQESMTLVFVSLILIQFFKAYNFRSDRDSVLHRPFANRWLNMAIAWELIILICIIYVPFLQIPFKTYSLSGFDWMLVIFTAVTIIPVLEITKKICNRKGLSVKLMRP</sequence>
<evidence type="ECO:0000256" key="3">
    <source>
        <dbReference type="ARBA" id="ARBA00022475"/>
    </source>
</evidence>
<dbReference type="InterPro" id="IPR059000">
    <property type="entry name" value="ATPase_P-type_domA"/>
</dbReference>
<evidence type="ECO:0000256" key="12">
    <source>
        <dbReference type="SAM" id="Phobius"/>
    </source>
</evidence>
<dbReference type="SUPFAM" id="SSF81665">
    <property type="entry name" value="Calcium ATPase, transmembrane domain M"/>
    <property type="match status" value="1"/>
</dbReference>
<evidence type="ECO:0000256" key="4">
    <source>
        <dbReference type="ARBA" id="ARBA00022553"/>
    </source>
</evidence>
<feature type="transmembrane region" description="Helical" evidence="12">
    <location>
        <begin position="841"/>
        <end position="861"/>
    </location>
</feature>
<feature type="transmembrane region" description="Helical" evidence="12">
    <location>
        <begin position="701"/>
        <end position="722"/>
    </location>
</feature>
<keyword evidence="6" id="KW-0547">Nucleotide-binding</keyword>
<feature type="domain" description="Cation-transporting P-type ATPase N-terminal" evidence="13">
    <location>
        <begin position="20"/>
        <end position="94"/>
    </location>
</feature>
<gene>
    <name evidence="14" type="ORF">A2908_02695</name>
</gene>
<dbReference type="PANTHER" id="PTHR43294:SF21">
    <property type="entry name" value="CATION TRANSPORTING ATPASE"/>
    <property type="match status" value="1"/>
</dbReference>
<dbReference type="InterPro" id="IPR050510">
    <property type="entry name" value="Cation_transp_ATPase_P-type"/>
</dbReference>
<dbReference type="Pfam" id="PF00690">
    <property type="entry name" value="Cation_ATPase_N"/>
    <property type="match status" value="1"/>
</dbReference>